<keyword evidence="7 12" id="KW-1133">Transmembrane helix</keyword>
<evidence type="ECO:0000256" key="6">
    <source>
        <dbReference type="ARBA" id="ARBA00022927"/>
    </source>
</evidence>
<dbReference type="PANTHER" id="PTHR13509">
    <property type="entry name" value="SEC61 SUBUNIT BETA"/>
    <property type="match status" value="1"/>
</dbReference>
<dbReference type="Proteomes" id="UP000290900">
    <property type="component" value="Unassembled WGS sequence"/>
</dbReference>
<comment type="similarity">
    <text evidence="2 10">Belongs to the SEC61-beta family.</text>
</comment>
<dbReference type="FunCoup" id="A0A448YEW2">
    <property type="interactions" value="134"/>
</dbReference>
<evidence type="ECO:0000256" key="10">
    <source>
        <dbReference type="PIRNR" id="PIRNR006398"/>
    </source>
</evidence>
<evidence type="ECO:0000313" key="14">
    <source>
        <dbReference type="Proteomes" id="UP000290900"/>
    </source>
</evidence>
<dbReference type="InterPro" id="IPR016482">
    <property type="entry name" value="SecG/Sec61-beta/Sbh"/>
</dbReference>
<dbReference type="Pfam" id="PF03911">
    <property type="entry name" value="Sec61_beta"/>
    <property type="match status" value="1"/>
</dbReference>
<evidence type="ECO:0000313" key="13">
    <source>
        <dbReference type="EMBL" id="VEU19429.1"/>
    </source>
</evidence>
<protein>
    <recommendedName>
        <fullName evidence="10">Protein transport protein Sec61 subunit beta</fullName>
    </recommendedName>
</protein>
<comment type="function">
    <text evidence="10">Necessary for protein translocation in the endoplasmic reticulum.</text>
</comment>
<keyword evidence="3 10" id="KW-0813">Transport</keyword>
<dbReference type="GO" id="GO:0005784">
    <property type="term" value="C:Sec61 translocon complex"/>
    <property type="evidence" value="ECO:0007669"/>
    <property type="project" value="UniProtKB-UniRule"/>
</dbReference>
<name>A0A448YEW2_BRENA</name>
<organism evidence="13 14">
    <name type="scientific">Brettanomyces naardenensis</name>
    <name type="common">Yeast</name>
    <dbReference type="NCBI Taxonomy" id="13370"/>
    <lineage>
        <taxon>Eukaryota</taxon>
        <taxon>Fungi</taxon>
        <taxon>Dikarya</taxon>
        <taxon>Ascomycota</taxon>
        <taxon>Saccharomycotina</taxon>
        <taxon>Pichiomycetes</taxon>
        <taxon>Pichiales</taxon>
        <taxon>Pichiaceae</taxon>
        <taxon>Brettanomyces</taxon>
    </lineage>
</organism>
<evidence type="ECO:0000256" key="3">
    <source>
        <dbReference type="ARBA" id="ARBA00022448"/>
    </source>
</evidence>
<evidence type="ECO:0000256" key="12">
    <source>
        <dbReference type="SAM" id="Phobius"/>
    </source>
</evidence>
<dbReference type="STRING" id="13370.A0A448YEW2"/>
<accession>A0A448YEW2</accession>
<reference evidence="13 14" key="1">
    <citation type="submission" date="2018-12" db="EMBL/GenBank/DDBJ databases">
        <authorList>
            <person name="Tiukova I."/>
            <person name="Dainat J."/>
        </authorList>
    </citation>
    <scope>NUCLEOTIDE SEQUENCE [LARGE SCALE GENOMIC DNA]</scope>
</reference>
<evidence type="ECO:0000256" key="8">
    <source>
        <dbReference type="ARBA" id="ARBA00023010"/>
    </source>
</evidence>
<dbReference type="EMBL" id="CAACVR010000001">
    <property type="protein sequence ID" value="VEU19429.1"/>
    <property type="molecule type" value="Genomic_DNA"/>
</dbReference>
<keyword evidence="4 12" id="KW-0812">Transmembrane</keyword>
<keyword evidence="5 10" id="KW-0256">Endoplasmic reticulum</keyword>
<evidence type="ECO:0000256" key="1">
    <source>
        <dbReference type="ARBA" id="ARBA00004389"/>
    </source>
</evidence>
<dbReference type="OrthoDB" id="5401193at2759"/>
<proteinExistence type="inferred from homology"/>
<dbReference type="AlphaFoldDB" id="A0A448YEW2"/>
<keyword evidence="14" id="KW-1185">Reference proteome</keyword>
<evidence type="ECO:0000256" key="4">
    <source>
        <dbReference type="ARBA" id="ARBA00022692"/>
    </source>
</evidence>
<evidence type="ECO:0000256" key="11">
    <source>
        <dbReference type="SAM" id="MobiDB-lite"/>
    </source>
</evidence>
<dbReference type="InParanoid" id="A0A448YEW2"/>
<feature type="transmembrane region" description="Helical" evidence="12">
    <location>
        <begin position="60"/>
        <end position="79"/>
    </location>
</feature>
<feature type="region of interest" description="Disordered" evidence="11">
    <location>
        <begin position="1"/>
        <end position="41"/>
    </location>
</feature>
<evidence type="ECO:0000256" key="9">
    <source>
        <dbReference type="ARBA" id="ARBA00023136"/>
    </source>
</evidence>
<dbReference type="InterPro" id="IPR030671">
    <property type="entry name" value="Sec61-beta/Sbh"/>
</dbReference>
<sequence>MVIPGGAKTLAKRKASKDNKVKQQQQNAPNSSRSAGAGGSSSTMLKIYTDEAQGFKIDPLVVLIFAVAFIFSVVILHVLSKLSGKLL</sequence>
<keyword evidence="8 10" id="KW-0811">Translocation</keyword>
<keyword evidence="6 10" id="KW-0653">Protein transport</keyword>
<dbReference type="GO" id="GO:0006886">
    <property type="term" value="P:intracellular protein transport"/>
    <property type="evidence" value="ECO:0007669"/>
    <property type="project" value="InterPro"/>
</dbReference>
<gene>
    <name evidence="13" type="ORF">BRENAR_LOCUS166</name>
</gene>
<evidence type="ECO:0000256" key="5">
    <source>
        <dbReference type="ARBA" id="ARBA00022824"/>
    </source>
</evidence>
<evidence type="ECO:0000256" key="2">
    <source>
        <dbReference type="ARBA" id="ARBA00006103"/>
    </source>
</evidence>
<dbReference type="PIRSF" id="PIRSF006398">
    <property type="entry name" value="Sec61_beta_euk"/>
    <property type="match status" value="1"/>
</dbReference>
<comment type="subcellular location">
    <subcellularLocation>
        <location evidence="1">Endoplasmic reticulum membrane</location>
        <topology evidence="1">Single-pass membrane protein</topology>
    </subcellularLocation>
</comment>
<keyword evidence="9 10" id="KW-0472">Membrane</keyword>
<evidence type="ECO:0000256" key="7">
    <source>
        <dbReference type="ARBA" id="ARBA00022989"/>
    </source>
</evidence>